<feature type="compositionally biased region" description="Low complexity" evidence="1">
    <location>
        <begin position="871"/>
        <end position="885"/>
    </location>
</feature>
<sequence length="998" mass="109477">MAEVYDDPNMGGHSQEEEDANLMLPSALVQQYLDQGEHADNGDPDDGDNDNKVVDGYLKNEYPGSEDIHNQASSDKDVDFNEIDFGFDAGDTIFPSSPDSDPGEGLKEDDDLFGDLAKTYLASQQEPGPAAPGTMSALTLPQTDPVVAASHPPQAPEPAVPEPAFNLAAIDPAITGEVPSTAQAPTPAGVPDPQPHHGLPEIPTTPNTRDFVPPQNEISGPALAASTTNLYYPDDLEDFVPGMGNRNQGQYPLGPLQAQGNGTSQAPIGQGGYSNQYQYRKQPYGNSAYPMPPAQPSGGQYGMYPNMQTQRQFTPSRVVPYGQRTGPQNPGYGAQMPQHMPGPMNMTGQGYPMPSTQGSGRLPAYGPQGPGPNQAAYARPNLPGTQAHPHPLNRGRMSHRRSRRASPSNDPSQFYGRPANLRAWGPLVTGHREPENLFRYYQHFAELRPSLTFNREQLITFFLGNGHPNPRRSLTLWVQNVAAQSNARYPNGGASTKCRYKNCPASQKTIMKGFFRVAFDEYSDLTGNTLDPMHNAGYMHLHCFESLFDLGYLIHHGAARLGFRVLPDKRIFNHESRNCASIIRDHGEMSRTYDEWVEGQRLRAGHIEDMNARSEVGQQYSGLKPSPQMILPHSQRLGCKLVEKHLALQVRGRAATRDNRGGPHLGVHRGDLDLLMQLKRQRNNGGALVPQPAATQAPAGQGKKRAHDDSDDEDDYDSDSDCYEVNGPPSDSRRPRQRRRYDNSTLESSNSSDPNQVYGEPATKGGRKRGIDDVEDSSTLPNNHNKRAKQSYETPAYPTPDSQSAGYDLWLDPQSAFEDSINVAFGDEDLYGVSENDDKDDDNNDNDGTYKPPRQHQHQHQPNQAYPTPPHTTTTNNNNNNNTFTLADGAHTRSQTRDAGSIVDELAAQTHLTRSSAHAIQSRLGQQPAHVRARVLAAVPREYAALVLPPGGEVYNDRLAERIGGLDSGQRRGVEDAVARQEMRGKVTVGGRRKLQSM</sequence>
<name>A0AAE0HFM5_9PEZI</name>
<comment type="caution">
    <text evidence="2">The sequence shown here is derived from an EMBL/GenBank/DDBJ whole genome shotgun (WGS) entry which is preliminary data.</text>
</comment>
<feature type="compositionally biased region" description="Acidic residues" evidence="1">
    <location>
        <begin position="831"/>
        <end position="845"/>
    </location>
</feature>
<dbReference type="Proteomes" id="UP001278766">
    <property type="component" value="Unassembled WGS sequence"/>
</dbReference>
<accession>A0AAE0HFM5</accession>
<feature type="region of interest" description="Disordered" evidence="1">
    <location>
        <begin position="1"/>
        <end position="110"/>
    </location>
</feature>
<dbReference type="GeneID" id="87840706"/>
<feature type="compositionally biased region" description="Acidic residues" evidence="1">
    <location>
        <begin position="709"/>
        <end position="722"/>
    </location>
</feature>
<evidence type="ECO:0000313" key="3">
    <source>
        <dbReference type="Proteomes" id="UP001278766"/>
    </source>
</evidence>
<feature type="compositionally biased region" description="Polar residues" evidence="1">
    <location>
        <begin position="743"/>
        <end position="755"/>
    </location>
</feature>
<reference evidence="2" key="1">
    <citation type="journal article" date="2023" name="Mol. Phylogenet. Evol.">
        <title>Genome-scale phylogeny and comparative genomics of the fungal order Sordariales.</title>
        <authorList>
            <person name="Hensen N."/>
            <person name="Bonometti L."/>
            <person name="Westerberg I."/>
            <person name="Brannstrom I.O."/>
            <person name="Guillou S."/>
            <person name="Cros-Aarteil S."/>
            <person name="Calhoun S."/>
            <person name="Haridas S."/>
            <person name="Kuo A."/>
            <person name="Mondo S."/>
            <person name="Pangilinan J."/>
            <person name="Riley R."/>
            <person name="LaButti K."/>
            <person name="Andreopoulos B."/>
            <person name="Lipzen A."/>
            <person name="Chen C."/>
            <person name="Yan M."/>
            <person name="Daum C."/>
            <person name="Ng V."/>
            <person name="Clum A."/>
            <person name="Steindorff A."/>
            <person name="Ohm R.A."/>
            <person name="Martin F."/>
            <person name="Silar P."/>
            <person name="Natvig D.O."/>
            <person name="Lalanne C."/>
            <person name="Gautier V."/>
            <person name="Ament-Velasquez S.L."/>
            <person name="Kruys A."/>
            <person name="Hutchinson M.I."/>
            <person name="Powell A.J."/>
            <person name="Barry K."/>
            <person name="Miller A.N."/>
            <person name="Grigoriev I.V."/>
            <person name="Debuchy R."/>
            <person name="Gladieux P."/>
            <person name="Hiltunen Thoren M."/>
            <person name="Johannesson H."/>
        </authorList>
    </citation>
    <scope>NUCLEOTIDE SEQUENCE</scope>
    <source>
        <strain evidence="2">CBS 168.71</strain>
    </source>
</reference>
<gene>
    <name evidence="2" type="ORF">B0H64DRAFT_395308</name>
</gene>
<feature type="region of interest" description="Disordered" evidence="1">
    <location>
        <begin position="355"/>
        <end position="417"/>
    </location>
</feature>
<reference evidence="2" key="2">
    <citation type="submission" date="2023-06" db="EMBL/GenBank/DDBJ databases">
        <authorList>
            <consortium name="Lawrence Berkeley National Laboratory"/>
            <person name="Haridas S."/>
            <person name="Hensen N."/>
            <person name="Bonometti L."/>
            <person name="Westerberg I."/>
            <person name="Brannstrom I.O."/>
            <person name="Guillou S."/>
            <person name="Cros-Aarteil S."/>
            <person name="Calhoun S."/>
            <person name="Kuo A."/>
            <person name="Mondo S."/>
            <person name="Pangilinan J."/>
            <person name="Riley R."/>
            <person name="Labutti K."/>
            <person name="Andreopoulos B."/>
            <person name="Lipzen A."/>
            <person name="Chen C."/>
            <person name="Yanf M."/>
            <person name="Daum C."/>
            <person name="Ng V."/>
            <person name="Clum A."/>
            <person name="Steindorff A."/>
            <person name="Ohm R."/>
            <person name="Martin F."/>
            <person name="Silar P."/>
            <person name="Natvig D."/>
            <person name="Lalanne C."/>
            <person name="Gautier V."/>
            <person name="Ament-Velasquez S.L."/>
            <person name="Kruys A."/>
            <person name="Hutchinson M.I."/>
            <person name="Powell A.J."/>
            <person name="Barry K."/>
            <person name="Miller A.N."/>
            <person name="Grigoriev I.V."/>
            <person name="Debuchy R."/>
            <person name="Gladieux P."/>
            <person name="Thoren M.H."/>
            <person name="Johannesson H."/>
        </authorList>
    </citation>
    <scope>NUCLEOTIDE SEQUENCE</scope>
    <source>
        <strain evidence="2">CBS 168.71</strain>
    </source>
</reference>
<dbReference type="EMBL" id="JAUEPN010000004">
    <property type="protein sequence ID" value="KAK3295454.1"/>
    <property type="molecule type" value="Genomic_DNA"/>
</dbReference>
<feature type="compositionally biased region" description="Basic and acidic residues" evidence="1">
    <location>
        <begin position="66"/>
        <end position="79"/>
    </location>
</feature>
<evidence type="ECO:0000256" key="1">
    <source>
        <dbReference type="SAM" id="MobiDB-lite"/>
    </source>
</evidence>
<feature type="region of interest" description="Disordered" evidence="1">
    <location>
        <begin position="684"/>
        <end position="808"/>
    </location>
</feature>
<dbReference type="AlphaFoldDB" id="A0AAE0HFM5"/>
<evidence type="ECO:0000313" key="2">
    <source>
        <dbReference type="EMBL" id="KAK3295454.1"/>
    </source>
</evidence>
<feature type="region of interest" description="Disordered" evidence="1">
    <location>
        <begin position="831"/>
        <end position="887"/>
    </location>
</feature>
<organism evidence="2 3">
    <name type="scientific">Chaetomium fimeti</name>
    <dbReference type="NCBI Taxonomy" id="1854472"/>
    <lineage>
        <taxon>Eukaryota</taxon>
        <taxon>Fungi</taxon>
        <taxon>Dikarya</taxon>
        <taxon>Ascomycota</taxon>
        <taxon>Pezizomycotina</taxon>
        <taxon>Sordariomycetes</taxon>
        <taxon>Sordariomycetidae</taxon>
        <taxon>Sordariales</taxon>
        <taxon>Chaetomiaceae</taxon>
        <taxon>Chaetomium</taxon>
    </lineage>
</organism>
<dbReference type="RefSeq" id="XP_062658968.1">
    <property type="nucleotide sequence ID" value="XM_062803758.1"/>
</dbReference>
<keyword evidence="3" id="KW-1185">Reference proteome</keyword>
<protein>
    <submittedName>
        <fullName evidence="2">Uncharacterized protein</fullName>
    </submittedName>
</protein>
<feature type="compositionally biased region" description="Basic residues" evidence="1">
    <location>
        <begin position="391"/>
        <end position="404"/>
    </location>
</feature>
<feature type="region of interest" description="Disordered" evidence="1">
    <location>
        <begin position="178"/>
        <end position="221"/>
    </location>
</feature>
<proteinExistence type="predicted"/>
<feature type="compositionally biased region" description="Low complexity" evidence="1">
    <location>
        <begin position="690"/>
        <end position="701"/>
    </location>
</feature>